<name>A0ABN3VQC2_9ACTN</name>
<evidence type="ECO:0000256" key="8">
    <source>
        <dbReference type="SAM" id="Phobius"/>
    </source>
</evidence>
<feature type="transmembrane region" description="Helical" evidence="8">
    <location>
        <begin position="82"/>
        <end position="103"/>
    </location>
</feature>
<keyword evidence="3 8" id="KW-0812">Transmembrane</keyword>
<gene>
    <name evidence="10" type="ORF">GCM10010517_07440</name>
</gene>
<feature type="transmembrane region" description="Helical" evidence="8">
    <location>
        <begin position="170"/>
        <end position="189"/>
    </location>
</feature>
<organism evidence="10 11">
    <name type="scientific">Streptosporangium fragile</name>
    <dbReference type="NCBI Taxonomy" id="46186"/>
    <lineage>
        <taxon>Bacteria</taxon>
        <taxon>Bacillati</taxon>
        <taxon>Actinomycetota</taxon>
        <taxon>Actinomycetes</taxon>
        <taxon>Streptosporangiales</taxon>
        <taxon>Streptosporangiaceae</taxon>
        <taxon>Streptosporangium</taxon>
    </lineage>
</organism>
<comment type="caution">
    <text evidence="10">The sequence shown here is derived from an EMBL/GenBank/DDBJ whole genome shotgun (WGS) entry which is preliminary data.</text>
</comment>
<evidence type="ECO:0000259" key="9">
    <source>
        <dbReference type="Pfam" id="PF18967"/>
    </source>
</evidence>
<dbReference type="InterPro" id="IPR043760">
    <property type="entry name" value="PycTM_dom"/>
</dbReference>
<keyword evidence="2" id="KW-1003">Cell membrane</keyword>
<dbReference type="Proteomes" id="UP001500831">
    <property type="component" value="Unassembled WGS sequence"/>
</dbReference>
<evidence type="ECO:0000256" key="5">
    <source>
        <dbReference type="ARBA" id="ARBA00022989"/>
    </source>
</evidence>
<keyword evidence="5 8" id="KW-1133">Transmembrane helix</keyword>
<feature type="transmembrane region" description="Helical" evidence="8">
    <location>
        <begin position="48"/>
        <end position="70"/>
    </location>
</feature>
<protein>
    <recommendedName>
        <fullName evidence="9">Pycsar effector protein domain-containing protein</fullName>
    </recommendedName>
</protein>
<comment type="subcellular location">
    <subcellularLocation>
        <location evidence="1">Cell membrane</location>
    </subcellularLocation>
</comment>
<evidence type="ECO:0000256" key="7">
    <source>
        <dbReference type="ARBA" id="ARBA00023136"/>
    </source>
</evidence>
<dbReference type="RefSeq" id="WP_344967809.1">
    <property type="nucleotide sequence ID" value="NZ_BAAAVI010000003.1"/>
</dbReference>
<dbReference type="InterPro" id="IPR036259">
    <property type="entry name" value="MFS_trans_sf"/>
</dbReference>
<keyword evidence="11" id="KW-1185">Reference proteome</keyword>
<keyword evidence="7 8" id="KW-0472">Membrane</keyword>
<evidence type="ECO:0000256" key="2">
    <source>
        <dbReference type="ARBA" id="ARBA00022475"/>
    </source>
</evidence>
<reference evidence="10 11" key="1">
    <citation type="journal article" date="2019" name="Int. J. Syst. Evol. Microbiol.">
        <title>The Global Catalogue of Microorganisms (GCM) 10K type strain sequencing project: providing services to taxonomists for standard genome sequencing and annotation.</title>
        <authorList>
            <consortium name="The Broad Institute Genomics Platform"/>
            <consortium name="The Broad Institute Genome Sequencing Center for Infectious Disease"/>
            <person name="Wu L."/>
            <person name="Ma J."/>
        </authorList>
    </citation>
    <scope>NUCLEOTIDE SEQUENCE [LARGE SCALE GENOMIC DNA]</scope>
    <source>
        <strain evidence="10 11">JCM 6242</strain>
    </source>
</reference>
<evidence type="ECO:0000313" key="11">
    <source>
        <dbReference type="Proteomes" id="UP001500831"/>
    </source>
</evidence>
<dbReference type="Pfam" id="PF18967">
    <property type="entry name" value="PycTM"/>
    <property type="match status" value="1"/>
</dbReference>
<keyword evidence="4" id="KW-0547">Nucleotide-binding</keyword>
<evidence type="ECO:0000256" key="6">
    <source>
        <dbReference type="ARBA" id="ARBA00023118"/>
    </source>
</evidence>
<accession>A0ABN3VQC2</accession>
<evidence type="ECO:0000256" key="3">
    <source>
        <dbReference type="ARBA" id="ARBA00022692"/>
    </source>
</evidence>
<evidence type="ECO:0000256" key="1">
    <source>
        <dbReference type="ARBA" id="ARBA00004236"/>
    </source>
</evidence>
<keyword evidence="6" id="KW-0051">Antiviral defense</keyword>
<feature type="domain" description="Pycsar effector protein" evidence="9">
    <location>
        <begin position="30"/>
        <end position="183"/>
    </location>
</feature>
<evidence type="ECO:0000256" key="4">
    <source>
        <dbReference type="ARBA" id="ARBA00022741"/>
    </source>
</evidence>
<proteinExistence type="predicted"/>
<sequence>MTWLERIFGPAFGVGRNSAEKAEGESLDLLLALLSEVRAEIGRADQKAAILLAAVGVAVGAVIGGVLGGRWKPDDISNSAEWLWWVGVGLCTLGVLCLGKVIYPRSAEAVKRTASQPVYLRDFTERAISGIERRGLAGAARENADLLGEQVRRLGVIVDVKYMFIRRGMLLLLGALFCCVGSVVAGWLLS</sequence>
<dbReference type="EMBL" id="BAAAVI010000003">
    <property type="protein sequence ID" value="GAA2849983.1"/>
    <property type="molecule type" value="Genomic_DNA"/>
</dbReference>
<evidence type="ECO:0000313" key="10">
    <source>
        <dbReference type="EMBL" id="GAA2849983.1"/>
    </source>
</evidence>
<dbReference type="SUPFAM" id="SSF103473">
    <property type="entry name" value="MFS general substrate transporter"/>
    <property type="match status" value="1"/>
</dbReference>